<keyword evidence="1" id="KW-0812">Transmembrane</keyword>
<dbReference type="RefSeq" id="WP_251592336.1">
    <property type="nucleotide sequence ID" value="NZ_JAMLJI010000002.1"/>
</dbReference>
<dbReference type="InterPro" id="IPR032816">
    <property type="entry name" value="VTT_dom"/>
</dbReference>
<accession>A0ABU1GSP8</accession>
<dbReference type="EMBL" id="JARWAO010000001">
    <property type="protein sequence ID" value="MDR5895055.1"/>
    <property type="molecule type" value="Genomic_DNA"/>
</dbReference>
<organism evidence="3 4">
    <name type="scientific">Larsenimonas suaedae</name>
    <dbReference type="NCBI Taxonomy" id="1851019"/>
    <lineage>
        <taxon>Bacteria</taxon>
        <taxon>Pseudomonadati</taxon>
        <taxon>Pseudomonadota</taxon>
        <taxon>Gammaproteobacteria</taxon>
        <taxon>Oceanospirillales</taxon>
        <taxon>Halomonadaceae</taxon>
        <taxon>Larsenimonas</taxon>
    </lineage>
</organism>
<feature type="domain" description="VTT" evidence="2">
    <location>
        <begin position="57"/>
        <end position="158"/>
    </location>
</feature>
<feature type="transmembrane region" description="Helical" evidence="1">
    <location>
        <begin position="177"/>
        <end position="196"/>
    </location>
</feature>
<proteinExistence type="predicted"/>
<gene>
    <name evidence="3" type="ORF">QC825_03055</name>
</gene>
<keyword evidence="4" id="KW-1185">Reference proteome</keyword>
<evidence type="ECO:0000256" key="1">
    <source>
        <dbReference type="SAM" id="Phobius"/>
    </source>
</evidence>
<reference evidence="3 4" key="1">
    <citation type="submission" date="2023-04" db="EMBL/GenBank/DDBJ databases">
        <title>A long-awaited taxogenomic arrangement of the family Halomonadaceae.</title>
        <authorList>
            <person name="De La Haba R."/>
            <person name="Chuvochina M."/>
            <person name="Wittouck S."/>
            <person name="Arahal D.R."/>
            <person name="Sanchez-Porro C."/>
            <person name="Hugenholtz P."/>
            <person name="Ventosa A."/>
        </authorList>
    </citation>
    <scope>NUCLEOTIDE SEQUENCE [LARGE SCALE GENOMIC DNA]</scope>
    <source>
        <strain evidence="3 4">DSM 22428</strain>
    </source>
</reference>
<sequence>MASSRIYALFQRLQAASQARWANAVLFLAALCEILILPLPIDALLVPWMLANPRRGMWLATIALAGNLLAALIGYGVGALAMESIGHSLLSWTGTLDHFEAFVATMQAHGFWAIVMVAFTPVPFQVALLGAGAAQYPLALFLLACALGRGARFYGLALLVRVGGEPALTAARRHGRAAMGLGALACLVVGGVYLFGRVHS</sequence>
<dbReference type="PANTHER" id="PTHR42709">
    <property type="entry name" value="ALKALINE PHOSPHATASE LIKE PROTEIN"/>
    <property type="match status" value="1"/>
</dbReference>
<dbReference type="Proteomes" id="UP001269375">
    <property type="component" value="Unassembled WGS sequence"/>
</dbReference>
<evidence type="ECO:0000259" key="2">
    <source>
        <dbReference type="Pfam" id="PF09335"/>
    </source>
</evidence>
<keyword evidence="1" id="KW-1133">Transmembrane helix</keyword>
<dbReference type="Pfam" id="PF09335">
    <property type="entry name" value="VTT_dom"/>
    <property type="match status" value="1"/>
</dbReference>
<dbReference type="PANTHER" id="PTHR42709:SF11">
    <property type="entry name" value="DEDA FAMILY PROTEIN"/>
    <property type="match status" value="1"/>
</dbReference>
<protein>
    <submittedName>
        <fullName evidence="3">VTT domain-containing protein</fullName>
    </submittedName>
</protein>
<keyword evidence="1" id="KW-0472">Membrane</keyword>
<dbReference type="InterPro" id="IPR051311">
    <property type="entry name" value="DedA_domain"/>
</dbReference>
<name>A0ABU1GSP8_9GAMM</name>
<comment type="caution">
    <text evidence="3">The sequence shown here is derived from an EMBL/GenBank/DDBJ whole genome shotgun (WGS) entry which is preliminary data.</text>
</comment>
<feature type="transmembrane region" description="Helical" evidence="1">
    <location>
        <begin position="56"/>
        <end position="80"/>
    </location>
</feature>
<evidence type="ECO:0000313" key="3">
    <source>
        <dbReference type="EMBL" id="MDR5895055.1"/>
    </source>
</evidence>
<feature type="transmembrane region" description="Helical" evidence="1">
    <location>
        <begin position="21"/>
        <end position="41"/>
    </location>
</feature>
<evidence type="ECO:0000313" key="4">
    <source>
        <dbReference type="Proteomes" id="UP001269375"/>
    </source>
</evidence>